<feature type="region of interest" description="Disordered" evidence="1">
    <location>
        <begin position="1"/>
        <end position="45"/>
    </location>
</feature>
<organism evidence="2 3">
    <name type="scientific">Rhodopirellula baltica WH47</name>
    <dbReference type="NCBI Taxonomy" id="991778"/>
    <lineage>
        <taxon>Bacteria</taxon>
        <taxon>Pseudomonadati</taxon>
        <taxon>Planctomycetota</taxon>
        <taxon>Planctomycetia</taxon>
        <taxon>Pirellulales</taxon>
        <taxon>Pirellulaceae</taxon>
        <taxon>Rhodopirellula</taxon>
    </lineage>
</organism>
<dbReference type="EMBL" id="AFAR01000030">
    <property type="protein sequence ID" value="EGF29439.1"/>
    <property type="molecule type" value="Genomic_DNA"/>
</dbReference>
<evidence type="ECO:0000313" key="2">
    <source>
        <dbReference type="EMBL" id="EGF29439.1"/>
    </source>
</evidence>
<name>F2ALM5_RHOBT</name>
<gene>
    <name evidence="2" type="ORF">RBWH47_03473</name>
</gene>
<protein>
    <submittedName>
        <fullName evidence="2">Uncharacterized protein</fullName>
    </submittedName>
</protein>
<feature type="compositionally biased region" description="Basic and acidic residues" evidence="1">
    <location>
        <begin position="1"/>
        <end position="13"/>
    </location>
</feature>
<dbReference type="AlphaFoldDB" id="F2ALM5"/>
<evidence type="ECO:0000313" key="3">
    <source>
        <dbReference type="Proteomes" id="UP000006222"/>
    </source>
</evidence>
<dbReference type="Proteomes" id="UP000006222">
    <property type="component" value="Unassembled WGS sequence"/>
</dbReference>
<comment type="caution">
    <text evidence="2">The sequence shown here is derived from an EMBL/GenBank/DDBJ whole genome shotgun (WGS) entry which is preliminary data.</text>
</comment>
<accession>F2ALM5</accession>
<reference evidence="2 3" key="1">
    <citation type="journal article" date="2013" name="Mar. Genomics">
        <title>Expression of sulfatases in Rhodopirellula baltica and the diversity of sulfatases in the genus Rhodopirellula.</title>
        <authorList>
            <person name="Wegner C.E."/>
            <person name="Richter-Heitmann T."/>
            <person name="Klindworth A."/>
            <person name="Klockow C."/>
            <person name="Richter M."/>
            <person name="Achstetter T."/>
            <person name="Glockner F.O."/>
            <person name="Harder J."/>
        </authorList>
    </citation>
    <scope>NUCLEOTIDE SEQUENCE [LARGE SCALE GENOMIC DNA]</scope>
    <source>
        <strain evidence="2 3">WH47</strain>
    </source>
</reference>
<evidence type="ECO:0000256" key="1">
    <source>
        <dbReference type="SAM" id="MobiDB-lite"/>
    </source>
</evidence>
<proteinExistence type="predicted"/>
<sequence>MKNGFRLENEAQSRAHGQVSTGISPIQPALQGFDPPSQPRGGTTE</sequence>